<protein>
    <submittedName>
        <fullName evidence="3">FAD-dependent pyridine nucleotide-disulfide oxidoreductase</fullName>
    </submittedName>
</protein>
<dbReference type="OrthoDB" id="9778740at2"/>
<comment type="caution">
    <text evidence="3">The sequence shown here is derived from an EMBL/GenBank/DDBJ whole genome shotgun (WGS) entry which is preliminary data.</text>
</comment>
<dbReference type="STRING" id="1121439.dsat_2311"/>
<dbReference type="PANTHER" id="PTHR48105">
    <property type="entry name" value="THIOREDOXIN REDUCTASE 1-RELATED-RELATED"/>
    <property type="match status" value="1"/>
</dbReference>
<name>S7URK8_9BACT</name>
<keyword evidence="1" id="KW-0285">Flavoprotein</keyword>
<dbReference type="Proteomes" id="UP000014975">
    <property type="component" value="Unassembled WGS sequence"/>
</dbReference>
<dbReference type="PRINTS" id="PR00368">
    <property type="entry name" value="FADPNR"/>
</dbReference>
<dbReference type="Pfam" id="PF13738">
    <property type="entry name" value="Pyr_redox_3"/>
    <property type="match status" value="1"/>
</dbReference>
<dbReference type="EMBL" id="ATHI01000005">
    <property type="protein sequence ID" value="EPR34948.1"/>
    <property type="molecule type" value="Genomic_DNA"/>
</dbReference>
<evidence type="ECO:0000256" key="2">
    <source>
        <dbReference type="ARBA" id="ARBA00023002"/>
    </source>
</evidence>
<keyword evidence="4" id="KW-1185">Reference proteome</keyword>
<evidence type="ECO:0000313" key="4">
    <source>
        <dbReference type="Proteomes" id="UP000014975"/>
    </source>
</evidence>
<gene>
    <name evidence="3" type="ORF">dsat_2311</name>
</gene>
<dbReference type="PRINTS" id="PR00469">
    <property type="entry name" value="PNDRDTASEII"/>
</dbReference>
<dbReference type="GO" id="GO:0016491">
    <property type="term" value="F:oxidoreductase activity"/>
    <property type="evidence" value="ECO:0007669"/>
    <property type="project" value="UniProtKB-KW"/>
</dbReference>
<reference evidence="3 4" key="1">
    <citation type="journal article" date="2013" name="Genome Announc.">
        <title>Draft genome sequences for three mercury-methylating, sulfate-reducing bacteria.</title>
        <authorList>
            <person name="Brown S.D."/>
            <person name="Hurt R.A.Jr."/>
            <person name="Gilmour C.C."/>
            <person name="Elias D.A."/>
        </authorList>
    </citation>
    <scope>NUCLEOTIDE SEQUENCE [LARGE SCALE GENOMIC DNA]</scope>
    <source>
        <strain evidence="3 4">DSM 16529</strain>
    </source>
</reference>
<proteinExistence type="predicted"/>
<dbReference type="AlphaFoldDB" id="S7URK8"/>
<accession>S7URK8</accession>
<dbReference type="RefSeq" id="WP_020886197.1">
    <property type="nucleotide sequence ID" value="NZ_ATHI01000005.1"/>
</dbReference>
<dbReference type="SUPFAM" id="SSF51905">
    <property type="entry name" value="FAD/NAD(P)-binding domain"/>
    <property type="match status" value="1"/>
</dbReference>
<dbReference type="InterPro" id="IPR050097">
    <property type="entry name" value="Ferredoxin-NADP_redctase_2"/>
</dbReference>
<evidence type="ECO:0000313" key="3">
    <source>
        <dbReference type="EMBL" id="EPR34948.1"/>
    </source>
</evidence>
<sequence>MNTVDIAIIGAGPGGLACAAQAIRHGLSCLVAEKGRRILQGIRDTYPKGKGVYPTTPKGTEDEFAIPQMRPQGEKEDLEEFLARIEAFVDETGIPIRLGDEFKGLAREKDGFAVTLDSGAVHARYVVLAFGSNIPVELGVYGEAKTVARNLENPEDFLGAPTLVLGGGSTAADIVAVLSRFKRANNDPTPVYWGHRRTTMRVQKDVARDMGEEILLGGNIKILHNAVPKLGEVDEDGIERLVVQTQKMHLDGGVYILQSLSFPMKNVIACIGSQGPAPVFRKLGLQMITCTEGICKIGKEGSELILLNQSLETSQKGVFAIGGAISPVYMGVFEAGAISENRHPNIIFTAVRDGVAVADEIAARCKG</sequence>
<organism evidence="3 4">
    <name type="scientific">Alkalidesulfovibrio alkalitolerans DSM 16529</name>
    <dbReference type="NCBI Taxonomy" id="1121439"/>
    <lineage>
        <taxon>Bacteria</taxon>
        <taxon>Pseudomonadati</taxon>
        <taxon>Thermodesulfobacteriota</taxon>
        <taxon>Desulfovibrionia</taxon>
        <taxon>Desulfovibrionales</taxon>
        <taxon>Desulfovibrionaceae</taxon>
        <taxon>Alkalidesulfovibrio</taxon>
    </lineage>
</organism>
<dbReference type="eggNOG" id="COG0492">
    <property type="taxonomic scope" value="Bacteria"/>
</dbReference>
<keyword evidence="2" id="KW-0560">Oxidoreductase</keyword>
<dbReference type="PATRIC" id="fig|1121439.3.peg.703"/>
<dbReference type="Gene3D" id="3.50.50.60">
    <property type="entry name" value="FAD/NAD(P)-binding domain"/>
    <property type="match status" value="2"/>
</dbReference>
<evidence type="ECO:0000256" key="1">
    <source>
        <dbReference type="ARBA" id="ARBA00022630"/>
    </source>
</evidence>
<dbReference type="InterPro" id="IPR036188">
    <property type="entry name" value="FAD/NAD-bd_sf"/>
</dbReference>